<proteinExistence type="predicted"/>
<dbReference type="RefSeq" id="WP_231927059.1">
    <property type="nucleotide sequence ID" value="NZ_CP107941.1"/>
</dbReference>
<keyword evidence="3" id="KW-1185">Reference proteome</keyword>
<dbReference type="EMBL" id="CP107941">
    <property type="protein sequence ID" value="WUI85452.1"/>
    <property type="molecule type" value="Genomic_DNA"/>
</dbReference>
<accession>A0ABZ1PPG0</accession>
<gene>
    <name evidence="2" type="ORF">OG375_14425</name>
</gene>
<feature type="domain" description="Imm33-like" evidence="1">
    <location>
        <begin position="27"/>
        <end position="129"/>
    </location>
</feature>
<evidence type="ECO:0000259" key="1">
    <source>
        <dbReference type="Pfam" id="PF24719"/>
    </source>
</evidence>
<dbReference type="Proteomes" id="UP001346877">
    <property type="component" value="Chromosome"/>
</dbReference>
<reference evidence="2 3" key="1">
    <citation type="submission" date="2022-10" db="EMBL/GenBank/DDBJ databases">
        <title>The complete genomes of actinobacterial strains from the NBC collection.</title>
        <authorList>
            <person name="Joergensen T.S."/>
            <person name="Alvarez Arevalo M."/>
            <person name="Sterndorff E.B."/>
            <person name="Faurdal D."/>
            <person name="Vuksanovic O."/>
            <person name="Mourched A.-S."/>
            <person name="Charusanti P."/>
            <person name="Shaw S."/>
            <person name="Blin K."/>
            <person name="Weber T."/>
        </authorList>
    </citation>
    <scope>NUCLEOTIDE SEQUENCE [LARGE SCALE GENOMIC DNA]</scope>
    <source>
        <strain evidence="2 3">NBC_00396</strain>
    </source>
</reference>
<dbReference type="InterPro" id="IPR056509">
    <property type="entry name" value="Imm33-like"/>
</dbReference>
<name>A0ABZ1PPG0_9ACTN</name>
<dbReference type="Pfam" id="PF24719">
    <property type="entry name" value="Imm33-like"/>
    <property type="match status" value="1"/>
</dbReference>
<organism evidence="2 3">
    <name type="scientific">Micromonospora zamorensis</name>
    <dbReference type="NCBI Taxonomy" id="709883"/>
    <lineage>
        <taxon>Bacteria</taxon>
        <taxon>Bacillati</taxon>
        <taxon>Actinomycetota</taxon>
        <taxon>Actinomycetes</taxon>
        <taxon>Micromonosporales</taxon>
        <taxon>Micromonosporaceae</taxon>
        <taxon>Micromonospora</taxon>
    </lineage>
</organism>
<dbReference type="GeneID" id="99761311"/>
<evidence type="ECO:0000313" key="3">
    <source>
        <dbReference type="Proteomes" id="UP001346877"/>
    </source>
</evidence>
<protein>
    <recommendedName>
        <fullName evidence="1">Imm33-like domain-containing protein</fullName>
    </recommendedName>
</protein>
<sequence>MTVRLHMMGDMISWRRRLPDSSVSDVQRDMCRRFAVEPAPPEQRTMVGLALSRPRHLEPLNALRHPIAANSNGWFVWRGAAIPQEDDNFFAPLHVEHLDEHAPELGPYLALPPGWGVVLAPGYEDVWYDETLLDI</sequence>
<evidence type="ECO:0000313" key="2">
    <source>
        <dbReference type="EMBL" id="WUI85452.1"/>
    </source>
</evidence>